<protein>
    <recommendedName>
        <fullName evidence="1">diguanylate cyclase</fullName>
        <ecNumber evidence="1">2.7.7.65</ecNumber>
    </recommendedName>
</protein>
<gene>
    <name evidence="6" type="ORF">PQR63_19940</name>
</gene>
<accession>A0ABW8ZFG1</accession>
<dbReference type="EC" id="2.7.7.65" evidence="1"/>
<keyword evidence="4" id="KW-1133">Transmembrane helix</keyword>
<dbReference type="RefSeq" id="WP_408169697.1">
    <property type="nucleotide sequence ID" value="NZ_JAQQFR010000014.1"/>
</dbReference>
<dbReference type="PANTHER" id="PTHR45138:SF9">
    <property type="entry name" value="DIGUANYLATE CYCLASE DGCM-RELATED"/>
    <property type="match status" value="1"/>
</dbReference>
<evidence type="ECO:0000313" key="7">
    <source>
        <dbReference type="Proteomes" id="UP001629214"/>
    </source>
</evidence>
<keyword evidence="6" id="KW-0808">Transferase</keyword>
<feature type="coiled-coil region" evidence="3">
    <location>
        <begin position="191"/>
        <end position="239"/>
    </location>
</feature>
<evidence type="ECO:0000256" key="1">
    <source>
        <dbReference type="ARBA" id="ARBA00012528"/>
    </source>
</evidence>
<reference evidence="6 7" key="1">
    <citation type="journal article" date="2024" name="Chem. Sci.">
        <title>Discovery of megapolipeptins by genome mining of a Burkholderiales bacteria collection.</title>
        <authorList>
            <person name="Paulo B.S."/>
            <person name="Recchia M.J.J."/>
            <person name="Lee S."/>
            <person name="Fergusson C.H."/>
            <person name="Romanowski S.B."/>
            <person name="Hernandez A."/>
            <person name="Krull N."/>
            <person name="Liu D.Y."/>
            <person name="Cavanagh H."/>
            <person name="Bos A."/>
            <person name="Gray C.A."/>
            <person name="Murphy B.T."/>
            <person name="Linington R.G."/>
            <person name="Eustaquio A.S."/>
        </authorList>
    </citation>
    <scope>NUCLEOTIDE SEQUENCE [LARGE SCALE GENOMIC DNA]</scope>
    <source>
        <strain evidence="6 7">RL21-008-BIB-B</strain>
    </source>
</reference>
<organism evidence="6 7">
    <name type="scientific">Herbaspirillum rhizosphaerae</name>
    <dbReference type="NCBI Taxonomy" id="346179"/>
    <lineage>
        <taxon>Bacteria</taxon>
        <taxon>Pseudomonadati</taxon>
        <taxon>Pseudomonadota</taxon>
        <taxon>Betaproteobacteria</taxon>
        <taxon>Burkholderiales</taxon>
        <taxon>Oxalobacteraceae</taxon>
        <taxon>Herbaspirillum</taxon>
    </lineage>
</organism>
<dbReference type="SUPFAM" id="SSF55073">
    <property type="entry name" value="Nucleotide cyclase"/>
    <property type="match status" value="1"/>
</dbReference>
<dbReference type="InterPro" id="IPR029787">
    <property type="entry name" value="Nucleotide_cyclase"/>
</dbReference>
<dbReference type="CDD" id="cd01949">
    <property type="entry name" value="GGDEF"/>
    <property type="match status" value="1"/>
</dbReference>
<keyword evidence="7" id="KW-1185">Reference proteome</keyword>
<keyword evidence="3" id="KW-0175">Coiled coil</keyword>
<evidence type="ECO:0000256" key="2">
    <source>
        <dbReference type="ARBA" id="ARBA00034247"/>
    </source>
</evidence>
<dbReference type="EMBL" id="JAQQFR010000014">
    <property type="protein sequence ID" value="MFL9880679.1"/>
    <property type="molecule type" value="Genomic_DNA"/>
</dbReference>
<evidence type="ECO:0000256" key="4">
    <source>
        <dbReference type="SAM" id="Phobius"/>
    </source>
</evidence>
<keyword evidence="6" id="KW-0548">Nucleotidyltransferase</keyword>
<comment type="caution">
    <text evidence="6">The sequence shown here is derived from an EMBL/GenBank/DDBJ whole genome shotgun (WGS) entry which is preliminary data.</text>
</comment>
<comment type="catalytic activity">
    <reaction evidence="2">
        <text>2 GTP = 3',3'-c-di-GMP + 2 diphosphate</text>
        <dbReference type="Rhea" id="RHEA:24898"/>
        <dbReference type="ChEBI" id="CHEBI:33019"/>
        <dbReference type="ChEBI" id="CHEBI:37565"/>
        <dbReference type="ChEBI" id="CHEBI:58805"/>
        <dbReference type="EC" id="2.7.7.65"/>
    </reaction>
</comment>
<dbReference type="PANTHER" id="PTHR45138">
    <property type="entry name" value="REGULATORY COMPONENTS OF SENSORY TRANSDUCTION SYSTEM"/>
    <property type="match status" value="1"/>
</dbReference>
<dbReference type="InterPro" id="IPR050469">
    <property type="entry name" value="Diguanylate_Cyclase"/>
</dbReference>
<dbReference type="Proteomes" id="UP001629214">
    <property type="component" value="Unassembled WGS sequence"/>
</dbReference>
<evidence type="ECO:0000259" key="5">
    <source>
        <dbReference type="PROSITE" id="PS50887"/>
    </source>
</evidence>
<dbReference type="Gene3D" id="6.10.340.10">
    <property type="match status" value="1"/>
</dbReference>
<dbReference type="PROSITE" id="PS50887">
    <property type="entry name" value="GGDEF"/>
    <property type="match status" value="1"/>
</dbReference>
<dbReference type="NCBIfam" id="TIGR00254">
    <property type="entry name" value="GGDEF"/>
    <property type="match status" value="1"/>
</dbReference>
<keyword evidence="4" id="KW-0472">Membrane</keyword>
<feature type="transmembrane region" description="Helical" evidence="4">
    <location>
        <begin position="115"/>
        <end position="141"/>
    </location>
</feature>
<evidence type="ECO:0000256" key="3">
    <source>
        <dbReference type="SAM" id="Coils"/>
    </source>
</evidence>
<feature type="domain" description="GGDEF" evidence="5">
    <location>
        <begin position="274"/>
        <end position="410"/>
    </location>
</feature>
<dbReference type="Pfam" id="PF00990">
    <property type="entry name" value="GGDEF"/>
    <property type="match status" value="1"/>
</dbReference>
<proteinExistence type="predicted"/>
<dbReference type="Gene3D" id="3.30.70.270">
    <property type="match status" value="1"/>
</dbReference>
<name>A0ABW8ZFG1_9BURK</name>
<evidence type="ECO:0000313" key="6">
    <source>
        <dbReference type="EMBL" id="MFL9880679.1"/>
    </source>
</evidence>
<dbReference type="SMART" id="SM00267">
    <property type="entry name" value="GGDEF"/>
    <property type="match status" value="1"/>
</dbReference>
<keyword evidence="4" id="KW-0812">Transmembrane</keyword>
<sequence length="410" mass="45597">MDMTFGASLASSTWRFQGDVQKATLIGISNLPVVTGVKIEDAQGRLVLALGNIYDGDGKQIHVDDNGVRSPVATGFLNAATGHRFPILYRDEHNLIHDIGSWTVYSSRHVVVKKVAYGFTLILINSIIKTLVLWFIFLYVFQRWLGTPITKLSSFVREQDLNRLDTQQSIALPGNKQHELHFLADAINAMLASLRKHMGQNRALYDELQQEKESLRALNKSLELRIAERTHDLAQANDQLKLLSLTDALTGIPNRRCFDQNLDQEWRRCARNGTPLTVALFDVDWFKNYNDKYGHIAGDEVLRRVASTLQQTVGRAGDTVARYGGEEFALIAPDTDGESGLGLVHKMRNAIFSLDMPHALSDFGRITVSVGVASCMPSQHNGDLNMLLQAADAALYRAKLAGRNQVLVAE</sequence>
<dbReference type="InterPro" id="IPR043128">
    <property type="entry name" value="Rev_trsase/Diguanyl_cyclase"/>
</dbReference>
<dbReference type="InterPro" id="IPR000160">
    <property type="entry name" value="GGDEF_dom"/>
</dbReference>
<dbReference type="GO" id="GO:0052621">
    <property type="term" value="F:diguanylate cyclase activity"/>
    <property type="evidence" value="ECO:0007669"/>
    <property type="project" value="UniProtKB-EC"/>
</dbReference>